<comment type="caution">
    <text evidence="2">The sequence shown here is derived from an EMBL/GenBank/DDBJ whole genome shotgun (WGS) entry which is preliminary data.</text>
</comment>
<feature type="transmembrane region" description="Helical" evidence="1">
    <location>
        <begin position="47"/>
        <end position="73"/>
    </location>
</feature>
<feature type="transmembrane region" description="Helical" evidence="1">
    <location>
        <begin position="93"/>
        <end position="112"/>
    </location>
</feature>
<accession>A0ABX0G2D3</accession>
<keyword evidence="3" id="KW-1185">Reference proteome</keyword>
<proteinExistence type="predicted"/>
<dbReference type="RefSeq" id="WP_166401223.1">
    <property type="nucleotide sequence ID" value="NZ_JAANHS010000001.1"/>
</dbReference>
<evidence type="ECO:0000313" key="3">
    <source>
        <dbReference type="Proteomes" id="UP001515660"/>
    </source>
</evidence>
<gene>
    <name evidence="2" type="ORF">G8O29_00220</name>
</gene>
<organism evidence="2 3">
    <name type="scientific">Rhodobacter calidifons</name>
    <dbReference type="NCBI Taxonomy" id="2715277"/>
    <lineage>
        <taxon>Bacteria</taxon>
        <taxon>Pseudomonadati</taxon>
        <taxon>Pseudomonadota</taxon>
        <taxon>Alphaproteobacteria</taxon>
        <taxon>Rhodobacterales</taxon>
        <taxon>Rhodobacter group</taxon>
        <taxon>Rhodobacter</taxon>
    </lineage>
</organism>
<feature type="transmembrane region" description="Helical" evidence="1">
    <location>
        <begin position="7"/>
        <end position="27"/>
    </location>
</feature>
<keyword evidence="1" id="KW-0472">Membrane</keyword>
<dbReference type="EMBL" id="JAANHS010000001">
    <property type="protein sequence ID" value="NHB75162.1"/>
    <property type="molecule type" value="Genomic_DNA"/>
</dbReference>
<dbReference type="Proteomes" id="UP001515660">
    <property type="component" value="Unassembled WGS sequence"/>
</dbReference>
<keyword evidence="1" id="KW-1133">Transmembrane helix</keyword>
<evidence type="ECO:0008006" key="4">
    <source>
        <dbReference type="Google" id="ProtNLM"/>
    </source>
</evidence>
<reference evidence="2 3" key="1">
    <citation type="journal article" date="2022" name="Microorganisms">
        <title>Genome Sequence and Characterization of a Xanthorhodopsin-Containing, Aerobic Anoxygenic Phototrophic Rhodobacter Species, Isolated from Mesophilic Conditions at Yellowstone National Park.</title>
        <authorList>
            <person name="Kyndt J.A."/>
            <person name="Robertson S."/>
            <person name="Shoffstall I.B."/>
            <person name="Ramaley R.F."/>
            <person name="Meyer T.E."/>
        </authorList>
    </citation>
    <scope>NUCLEOTIDE SEQUENCE [LARGE SCALE GENOMIC DNA]</scope>
    <source>
        <strain evidence="2 3">M37P</strain>
    </source>
</reference>
<keyword evidence="1" id="KW-0812">Transmembrane</keyword>
<evidence type="ECO:0000313" key="2">
    <source>
        <dbReference type="EMBL" id="NHB75162.1"/>
    </source>
</evidence>
<protein>
    <recommendedName>
        <fullName evidence="4">Transmembrane protein</fullName>
    </recommendedName>
</protein>
<sequence length="148" mass="16480">MSYGEREALSGLITSLIVIGLFLWRLSGQHAAGVFEGPEALKLWARSVLVLIGWSIGIAIAVTVVFAILHNILTGEKLDDRRDERDRDIDRRALIWAWYLLSFGLLGIIISLAFGQTAFLAMNMVLALCILSETFKDAMKLVLYRRGA</sequence>
<evidence type="ECO:0000256" key="1">
    <source>
        <dbReference type="SAM" id="Phobius"/>
    </source>
</evidence>
<name>A0ABX0G2D3_9RHOB</name>